<dbReference type="InterPro" id="IPR007721">
    <property type="entry name" value="RbsD_FucU"/>
</dbReference>
<dbReference type="PANTHER" id="PTHR37831:SF1">
    <property type="entry name" value="D-RIBOSE PYRANASE"/>
    <property type="match status" value="1"/>
</dbReference>
<dbReference type="RefSeq" id="WP_179534125.1">
    <property type="nucleotide sequence ID" value="NZ_JACBYW010000001.1"/>
</dbReference>
<sequence>MKRTGILNTELAAHCAALGHTDRVAVVDCGLPIQAEVPTVDLALVHGVPTFEETLAALLDELVVEAHTYASESEGETCLQLLSAEADRLGPGRNVPHQDLKSLVGECAFAVRTGEATPYANVVLHCGVAFGR</sequence>
<reference evidence="6 7" key="1">
    <citation type="submission" date="2020-07" db="EMBL/GenBank/DDBJ databases">
        <title>Genomic Encyclopedia of Type Strains, Phase III (KMG-III): the genomes of soil and plant-associated and newly described type strains.</title>
        <authorList>
            <person name="Whitman W."/>
        </authorList>
    </citation>
    <scope>NUCLEOTIDE SEQUENCE [LARGE SCALE GENOMIC DNA]</scope>
    <source>
        <strain evidence="6 7">CECT 8576</strain>
    </source>
</reference>
<dbReference type="PANTHER" id="PTHR37831">
    <property type="entry name" value="D-RIBOSE PYRANASE"/>
    <property type="match status" value="1"/>
</dbReference>
<dbReference type="GO" id="GO:0005829">
    <property type="term" value="C:cytosol"/>
    <property type="evidence" value="ECO:0007669"/>
    <property type="project" value="TreeGrafter"/>
</dbReference>
<keyword evidence="7" id="KW-1185">Reference proteome</keyword>
<dbReference type="EC" id="5.4.99.62" evidence="2"/>
<dbReference type="GO" id="GO:0019303">
    <property type="term" value="P:D-ribose catabolic process"/>
    <property type="evidence" value="ECO:0007669"/>
    <property type="project" value="TreeGrafter"/>
</dbReference>
<comment type="caution">
    <text evidence="6">The sequence shown here is derived from an EMBL/GenBank/DDBJ whole genome shotgun (WGS) entry which is preliminary data.</text>
</comment>
<keyword evidence="5" id="KW-0119">Carbohydrate metabolism</keyword>
<comment type="catalytic activity">
    <reaction evidence="1">
        <text>beta-D-ribopyranose = beta-D-ribofuranose</text>
        <dbReference type="Rhea" id="RHEA:25432"/>
        <dbReference type="ChEBI" id="CHEBI:27476"/>
        <dbReference type="ChEBI" id="CHEBI:47002"/>
        <dbReference type="EC" id="5.4.99.62"/>
    </reaction>
</comment>
<evidence type="ECO:0000313" key="7">
    <source>
        <dbReference type="Proteomes" id="UP000548304"/>
    </source>
</evidence>
<dbReference type="GO" id="GO:0016872">
    <property type="term" value="F:intramolecular lyase activity"/>
    <property type="evidence" value="ECO:0007669"/>
    <property type="project" value="InterPro"/>
</dbReference>
<dbReference type="NCBIfam" id="NF008761">
    <property type="entry name" value="PRK11797.1"/>
    <property type="match status" value="1"/>
</dbReference>
<accession>A0A852Z5Z4</accession>
<dbReference type="InterPro" id="IPR023064">
    <property type="entry name" value="D-ribose_pyranase"/>
</dbReference>
<keyword evidence="3" id="KW-0963">Cytoplasm</keyword>
<dbReference type="GO" id="GO:0062193">
    <property type="term" value="F:D-ribose pyranase activity"/>
    <property type="evidence" value="ECO:0007669"/>
    <property type="project" value="UniProtKB-EC"/>
</dbReference>
<evidence type="ECO:0000256" key="4">
    <source>
        <dbReference type="ARBA" id="ARBA00023235"/>
    </source>
</evidence>
<proteinExistence type="predicted"/>
<evidence type="ECO:0000313" key="6">
    <source>
        <dbReference type="EMBL" id="NYH77623.1"/>
    </source>
</evidence>
<dbReference type="GO" id="GO:0048029">
    <property type="term" value="F:monosaccharide binding"/>
    <property type="evidence" value="ECO:0007669"/>
    <property type="project" value="InterPro"/>
</dbReference>
<protein>
    <recommendedName>
        <fullName evidence="2">D-ribose pyranase</fullName>
        <ecNumber evidence="2">5.4.99.62</ecNumber>
    </recommendedName>
</protein>
<name>A0A852Z5Z4_9ACTN</name>
<keyword evidence="4 6" id="KW-0413">Isomerase</keyword>
<evidence type="ECO:0000256" key="1">
    <source>
        <dbReference type="ARBA" id="ARBA00000223"/>
    </source>
</evidence>
<dbReference type="EMBL" id="JACBYW010000001">
    <property type="protein sequence ID" value="NYH77623.1"/>
    <property type="molecule type" value="Genomic_DNA"/>
</dbReference>
<dbReference type="SUPFAM" id="SSF102546">
    <property type="entry name" value="RbsD-like"/>
    <property type="match status" value="1"/>
</dbReference>
<organism evidence="6 7">
    <name type="scientific">Actinopolyspora biskrensis</name>
    <dbReference type="NCBI Taxonomy" id="1470178"/>
    <lineage>
        <taxon>Bacteria</taxon>
        <taxon>Bacillati</taxon>
        <taxon>Actinomycetota</taxon>
        <taxon>Actinomycetes</taxon>
        <taxon>Actinopolysporales</taxon>
        <taxon>Actinopolysporaceae</taxon>
        <taxon>Actinopolyspora</taxon>
    </lineage>
</organism>
<evidence type="ECO:0000256" key="3">
    <source>
        <dbReference type="ARBA" id="ARBA00022490"/>
    </source>
</evidence>
<dbReference type="Gene3D" id="3.40.1650.10">
    <property type="entry name" value="RbsD-like domain"/>
    <property type="match status" value="1"/>
</dbReference>
<dbReference type="InterPro" id="IPR023750">
    <property type="entry name" value="RbsD-like_sf"/>
</dbReference>
<gene>
    <name evidence="6" type="ORF">FHR84_000937</name>
</gene>
<evidence type="ECO:0000256" key="5">
    <source>
        <dbReference type="ARBA" id="ARBA00023277"/>
    </source>
</evidence>
<dbReference type="Proteomes" id="UP000548304">
    <property type="component" value="Unassembled WGS sequence"/>
</dbReference>
<evidence type="ECO:0000256" key="2">
    <source>
        <dbReference type="ARBA" id="ARBA00012862"/>
    </source>
</evidence>
<dbReference type="AlphaFoldDB" id="A0A852Z5Z4"/>
<dbReference type="Pfam" id="PF05025">
    <property type="entry name" value="RbsD_FucU"/>
    <property type="match status" value="1"/>
</dbReference>